<proteinExistence type="inferred from homology"/>
<comment type="similarity">
    <text evidence="1">Belongs to the ATP-dependent AMP-binding enzyme family.</text>
</comment>
<dbReference type="GeneID" id="71982374"/>
<dbReference type="AlphaFoldDB" id="A0A9Q8LAA3"/>
<reference evidence="5" key="2">
    <citation type="journal article" date="2022" name="Microb. Genom.">
        <title>A chromosome-scale genome assembly of the tomato pathogen Cladosporium fulvum reveals a compartmentalized genome architecture and the presence of a dispensable chromosome.</title>
        <authorList>
            <person name="Zaccaron A.Z."/>
            <person name="Chen L.H."/>
            <person name="Samaras A."/>
            <person name="Stergiopoulos I."/>
        </authorList>
    </citation>
    <scope>NUCLEOTIDE SEQUENCE</scope>
    <source>
        <strain evidence="5">Race5_Kim</strain>
    </source>
</reference>
<reference evidence="5" key="1">
    <citation type="submission" date="2021-12" db="EMBL/GenBank/DDBJ databases">
        <authorList>
            <person name="Zaccaron A."/>
            <person name="Stergiopoulos I."/>
        </authorList>
    </citation>
    <scope>NUCLEOTIDE SEQUENCE</scope>
    <source>
        <strain evidence="5">Race5_Kim</strain>
    </source>
</reference>
<dbReference type="InterPro" id="IPR025110">
    <property type="entry name" value="AMP-bd_C"/>
</dbReference>
<keyword evidence="2" id="KW-0436">Ligase</keyword>
<keyword evidence="6" id="KW-1185">Reference proteome</keyword>
<feature type="domain" description="AMP-binding enzyme C-terminal" evidence="4">
    <location>
        <begin position="185"/>
        <end position="263"/>
    </location>
</feature>
<dbReference type="FunFam" id="3.30.300.30:FF:000007">
    <property type="entry name" value="4-coumarate--CoA ligase 2"/>
    <property type="match status" value="1"/>
</dbReference>
<protein>
    <submittedName>
        <fullName evidence="5">Acyl-coenzyme A synthetase</fullName>
    </submittedName>
</protein>
<dbReference type="InterPro" id="IPR045851">
    <property type="entry name" value="AMP-bd_C_sf"/>
</dbReference>
<dbReference type="GO" id="GO:0019748">
    <property type="term" value="P:secondary metabolic process"/>
    <property type="evidence" value="ECO:0007669"/>
    <property type="project" value="TreeGrafter"/>
</dbReference>
<feature type="domain" description="AMP-dependent synthetase/ligase" evidence="3">
    <location>
        <begin position="40"/>
        <end position="136"/>
    </location>
</feature>
<dbReference type="PANTHER" id="PTHR24096">
    <property type="entry name" value="LONG-CHAIN-FATTY-ACID--COA LIGASE"/>
    <property type="match status" value="1"/>
</dbReference>
<evidence type="ECO:0000313" key="6">
    <source>
        <dbReference type="Proteomes" id="UP000756132"/>
    </source>
</evidence>
<dbReference type="InterPro" id="IPR000873">
    <property type="entry name" value="AMP-dep_synth/lig_dom"/>
</dbReference>
<dbReference type="InterPro" id="IPR042099">
    <property type="entry name" value="ANL_N_sf"/>
</dbReference>
<dbReference type="RefSeq" id="XP_047758171.1">
    <property type="nucleotide sequence ID" value="XM_047901644.1"/>
</dbReference>
<evidence type="ECO:0000313" key="5">
    <source>
        <dbReference type="EMBL" id="UJO13805.1"/>
    </source>
</evidence>
<dbReference type="Proteomes" id="UP000756132">
    <property type="component" value="Chromosome 2"/>
</dbReference>
<dbReference type="Gene3D" id="3.40.50.12780">
    <property type="entry name" value="N-terminal domain of ligase-like"/>
    <property type="match status" value="1"/>
</dbReference>
<dbReference type="Gene3D" id="3.30.300.30">
    <property type="match status" value="1"/>
</dbReference>
<evidence type="ECO:0000259" key="4">
    <source>
        <dbReference type="Pfam" id="PF13193"/>
    </source>
</evidence>
<dbReference type="Pfam" id="PF00501">
    <property type="entry name" value="AMP-binding"/>
    <property type="match status" value="1"/>
</dbReference>
<dbReference type="KEGG" id="ffu:CLAFUR5_02496"/>
<name>A0A9Q8LAA3_PASFU</name>
<evidence type="ECO:0000256" key="1">
    <source>
        <dbReference type="ARBA" id="ARBA00006432"/>
    </source>
</evidence>
<dbReference type="Pfam" id="PF13193">
    <property type="entry name" value="AMP-binding_C"/>
    <property type="match status" value="1"/>
</dbReference>
<dbReference type="PANTHER" id="PTHR24096:SF149">
    <property type="entry name" value="AMP-BINDING DOMAIN-CONTAINING PROTEIN-RELATED"/>
    <property type="match status" value="1"/>
</dbReference>
<evidence type="ECO:0000256" key="2">
    <source>
        <dbReference type="ARBA" id="ARBA00022598"/>
    </source>
</evidence>
<accession>A0A9Q8LAA3</accession>
<gene>
    <name evidence="5" type="ORF">CLAFUR5_02496</name>
</gene>
<dbReference type="EMBL" id="CP090164">
    <property type="protein sequence ID" value="UJO13805.1"/>
    <property type="molecule type" value="Genomic_DNA"/>
</dbReference>
<dbReference type="SUPFAM" id="SSF56801">
    <property type="entry name" value="Acetyl-CoA synthetase-like"/>
    <property type="match status" value="1"/>
</dbReference>
<evidence type="ECO:0000259" key="3">
    <source>
        <dbReference type="Pfam" id="PF00501"/>
    </source>
</evidence>
<organism evidence="5 6">
    <name type="scientific">Passalora fulva</name>
    <name type="common">Tomato leaf mold</name>
    <name type="synonym">Cladosporium fulvum</name>
    <dbReference type="NCBI Taxonomy" id="5499"/>
    <lineage>
        <taxon>Eukaryota</taxon>
        <taxon>Fungi</taxon>
        <taxon>Dikarya</taxon>
        <taxon>Ascomycota</taxon>
        <taxon>Pezizomycotina</taxon>
        <taxon>Dothideomycetes</taxon>
        <taxon>Dothideomycetidae</taxon>
        <taxon>Mycosphaerellales</taxon>
        <taxon>Mycosphaerellaceae</taxon>
        <taxon>Fulvia</taxon>
    </lineage>
</organism>
<sequence length="282" mass="31611">MVIEHLLCRKSRFLNSQTHYRPQKLTPSDRNHGFYHFQYLEGASTGAAPMDSKLQQTANKRLADGESTFIGQTWGLSETTGAVTAPLKDSPDNTGSIGYILPSVEIRVVDDDYRDVQEGQEGELIIRSVLVTKGYYDNPEATKASFHGEWFCTGDIGVVRNGKFYVVDRKKELLKYKGLQVAPAELENILFTHPQIREAAVVGVPAPEDPTTDLPRAYVVAVDRAKVSEEEVMEFVKARVAPYKQLRGGVVFVDEIPKNAIGKFLRRELRDRAKREVGRAKL</sequence>
<dbReference type="GO" id="GO:0016405">
    <property type="term" value="F:CoA-ligase activity"/>
    <property type="evidence" value="ECO:0007669"/>
    <property type="project" value="TreeGrafter"/>
</dbReference>
<dbReference type="OrthoDB" id="1898221at2759"/>